<keyword evidence="3 8" id="KW-0369">Histidine metabolism</keyword>
<dbReference type="InterPro" id="IPR008948">
    <property type="entry name" value="L-Aspartase-like"/>
</dbReference>
<evidence type="ECO:0000256" key="2">
    <source>
        <dbReference type="ARBA" id="ARBA00012994"/>
    </source>
</evidence>
<name>A0A4P2VLR1_FLUSA</name>
<evidence type="ECO:0000313" key="11">
    <source>
        <dbReference type="Proteomes" id="UP000291236"/>
    </source>
</evidence>
<dbReference type="GO" id="GO:0005737">
    <property type="term" value="C:cytoplasm"/>
    <property type="evidence" value="ECO:0007669"/>
    <property type="project" value="UniProtKB-SubCell"/>
</dbReference>
<dbReference type="FunFam" id="1.10.275.10:FF:000005">
    <property type="entry name" value="Histidine ammonia-lyase"/>
    <property type="match status" value="1"/>
</dbReference>
<dbReference type="Proteomes" id="UP000291236">
    <property type="component" value="Chromosome"/>
</dbReference>
<dbReference type="Pfam" id="PF00221">
    <property type="entry name" value="Lyase_aromatic"/>
    <property type="match status" value="1"/>
</dbReference>
<sequence>MSFLNDNISQKKIVLGSDFLTLEDLIKISRNYEKVDIFPESIKRVDAARKCVEERLQSGGTFYGINTGFGALANVKIPNEKLDELQINLIRSHACGVGEPLAEDIVRATLVLRIMNILKGNSGARKETVFIMQQFLNYGITPYVPSKGSVGASGDLAPLSHIALNLIGEGKVYYKGNLVLAREVLEHVKIEPLKPMAKEGLCLINGTQVMTAIGLLCSYDAHNLLKTADIAAAISLDAVKGTLTSFRPEIQNVRPYLGQKIVAKNISEILADDGIRLSHMHCDKVQDSYSFRCVPQVHGAARNAFVHVLETFMLEAHASTDNPLVFPETNEILSGGNFHGEPVALALDYFAMAMAEIGNISERRLEKLVNAHMSGLPPFLTLDSGLCSGYMIPHVVAAALVNENKVLCTPASVDSIATSAEKEDHVSMGMTSANKLRIILKNVSFILSLELLAGVEGVEFHLPLEPGAGARAAVEWTRNSVPAVKNADRSLSEEIEAVASKLLRGELVHFVNQSLSGYTLQ</sequence>
<dbReference type="GO" id="GO:0019556">
    <property type="term" value="P:L-histidine catabolic process to glutamate and formamide"/>
    <property type="evidence" value="ECO:0007669"/>
    <property type="project" value="UniProtKB-UniPathway"/>
</dbReference>
<dbReference type="CDD" id="cd00332">
    <property type="entry name" value="PAL-HAL"/>
    <property type="match status" value="1"/>
</dbReference>
<comment type="similarity">
    <text evidence="7">Belongs to the PAL/histidase family.</text>
</comment>
<evidence type="ECO:0000256" key="6">
    <source>
        <dbReference type="NCBIfam" id="TIGR01225"/>
    </source>
</evidence>
<reference evidence="10 11" key="1">
    <citation type="submission" date="2018-12" db="EMBL/GenBank/DDBJ databases">
        <title>Rubrispira sanarue gen. nov., sp., nov., a member of the order Silvanigrellales, isolated from a brackish lake in Hamamatsu Japan.</title>
        <authorList>
            <person name="Maejima Y."/>
            <person name="Iino T."/>
            <person name="Muraguchi Y."/>
            <person name="Fukuda K."/>
            <person name="Nojiri H."/>
            <person name="Ohkuma M."/>
            <person name="Moriuchi R."/>
            <person name="Dohra H."/>
            <person name="Kimbara K."/>
            <person name="Shintani M."/>
        </authorList>
    </citation>
    <scope>NUCLEOTIDE SEQUENCE [LARGE SCALE GENOMIC DNA]</scope>
    <source>
        <strain evidence="10 11">RF1110005</strain>
    </source>
</reference>
<dbReference type="AlphaFoldDB" id="A0A4P2VLR1"/>
<evidence type="ECO:0000256" key="4">
    <source>
        <dbReference type="ARBA" id="ARBA00023239"/>
    </source>
</evidence>
<dbReference type="InterPro" id="IPR024083">
    <property type="entry name" value="Fumarase/histidase_N"/>
</dbReference>
<keyword evidence="4 7" id="KW-0456">Lyase</keyword>
<evidence type="ECO:0000256" key="8">
    <source>
        <dbReference type="RuleBase" id="RU004479"/>
    </source>
</evidence>
<dbReference type="KEGG" id="sbf:JCM31447_22730"/>
<dbReference type="NCBIfam" id="NF006871">
    <property type="entry name" value="PRK09367.1"/>
    <property type="match status" value="1"/>
</dbReference>
<dbReference type="InterPro" id="IPR022313">
    <property type="entry name" value="Phe/His_NH3-lyase_AS"/>
</dbReference>
<dbReference type="GO" id="GO:0019557">
    <property type="term" value="P:L-histidine catabolic process to glutamate and formate"/>
    <property type="evidence" value="ECO:0007669"/>
    <property type="project" value="UniProtKB-UniPathway"/>
</dbReference>
<comment type="catalytic activity">
    <reaction evidence="5 8">
        <text>L-histidine = trans-urocanate + NH4(+)</text>
        <dbReference type="Rhea" id="RHEA:21232"/>
        <dbReference type="ChEBI" id="CHEBI:17771"/>
        <dbReference type="ChEBI" id="CHEBI:28938"/>
        <dbReference type="ChEBI" id="CHEBI:57595"/>
        <dbReference type="EC" id="4.3.1.3"/>
    </reaction>
</comment>
<evidence type="ECO:0000256" key="3">
    <source>
        <dbReference type="ARBA" id="ARBA00022808"/>
    </source>
</evidence>
<proteinExistence type="inferred from homology"/>
<accession>A0A4P2VLR1</accession>
<dbReference type="FunFam" id="1.20.200.10:FF:000003">
    <property type="entry name" value="Histidine ammonia-lyase"/>
    <property type="match status" value="1"/>
</dbReference>
<dbReference type="Gene3D" id="1.10.275.10">
    <property type="entry name" value="Fumarase/aspartase (N-terminal domain)"/>
    <property type="match status" value="1"/>
</dbReference>
<protein>
    <recommendedName>
        <fullName evidence="2 6">Histidine ammonia-lyase</fullName>
        <ecNumber evidence="2 6">4.3.1.3</ecNumber>
    </recommendedName>
</protein>
<evidence type="ECO:0000256" key="5">
    <source>
        <dbReference type="ARBA" id="ARBA00049269"/>
    </source>
</evidence>
<dbReference type="InterPro" id="IPR001106">
    <property type="entry name" value="Aromatic_Lyase"/>
</dbReference>
<dbReference type="EC" id="4.3.1.3" evidence="2 6"/>
<dbReference type="NCBIfam" id="TIGR01225">
    <property type="entry name" value="hutH"/>
    <property type="match status" value="1"/>
</dbReference>
<evidence type="ECO:0000256" key="7">
    <source>
        <dbReference type="RuleBase" id="RU003954"/>
    </source>
</evidence>
<dbReference type="PROSITE" id="PS00488">
    <property type="entry name" value="PAL_HISTIDASE"/>
    <property type="match status" value="1"/>
</dbReference>
<dbReference type="PANTHER" id="PTHR10362">
    <property type="entry name" value="HISTIDINE AMMONIA-LYASE"/>
    <property type="match status" value="1"/>
</dbReference>
<dbReference type="GO" id="GO:0004397">
    <property type="term" value="F:histidine ammonia-lyase activity"/>
    <property type="evidence" value="ECO:0007669"/>
    <property type="project" value="UniProtKB-UniRule"/>
</dbReference>
<keyword evidence="11" id="KW-1185">Reference proteome</keyword>
<dbReference type="UniPathway" id="UPA00379">
    <property type="reaction ID" value="UER00549"/>
</dbReference>
<evidence type="ECO:0000256" key="1">
    <source>
        <dbReference type="ARBA" id="ARBA00005113"/>
    </source>
</evidence>
<dbReference type="InterPro" id="IPR005921">
    <property type="entry name" value="HutH"/>
</dbReference>
<dbReference type="SUPFAM" id="SSF48557">
    <property type="entry name" value="L-aspartase-like"/>
    <property type="match status" value="1"/>
</dbReference>
<organism evidence="10 11">
    <name type="scientific">Fluviispira sanaruensis</name>
    <dbReference type="NCBI Taxonomy" id="2493639"/>
    <lineage>
        <taxon>Bacteria</taxon>
        <taxon>Pseudomonadati</taxon>
        <taxon>Bdellovibrionota</taxon>
        <taxon>Oligoflexia</taxon>
        <taxon>Silvanigrellales</taxon>
        <taxon>Silvanigrellaceae</taxon>
        <taxon>Fluviispira</taxon>
    </lineage>
</organism>
<dbReference type="RefSeq" id="WP_130610450.1">
    <property type="nucleotide sequence ID" value="NZ_AP019368.1"/>
</dbReference>
<evidence type="ECO:0000313" key="10">
    <source>
        <dbReference type="EMBL" id="BBH53821.1"/>
    </source>
</evidence>
<dbReference type="EMBL" id="AP019368">
    <property type="protein sequence ID" value="BBH53821.1"/>
    <property type="molecule type" value="Genomic_DNA"/>
</dbReference>
<dbReference type="OrthoDB" id="5287727at2"/>
<comment type="pathway">
    <text evidence="1 8">Amino-acid degradation; L-histidine degradation into L-glutamate; N-formimidoyl-L-glutamate from L-histidine: step 1/3.</text>
</comment>
<evidence type="ECO:0000256" key="9">
    <source>
        <dbReference type="RuleBase" id="RU004480"/>
    </source>
</evidence>
<gene>
    <name evidence="10" type="ORF">JCM31447_22730</name>
</gene>
<dbReference type="Gene3D" id="1.20.200.10">
    <property type="entry name" value="Fumarase/aspartase (Central domain)"/>
    <property type="match status" value="1"/>
</dbReference>
<comment type="subcellular location">
    <subcellularLocation>
        <location evidence="9">Cytoplasm</location>
    </subcellularLocation>
</comment>